<feature type="coiled-coil region" evidence="1">
    <location>
        <begin position="341"/>
        <end position="642"/>
    </location>
</feature>
<feature type="compositionally biased region" description="Basic and acidic residues" evidence="2">
    <location>
        <begin position="823"/>
        <end position="832"/>
    </location>
</feature>
<dbReference type="GO" id="GO:0005737">
    <property type="term" value="C:cytoplasm"/>
    <property type="evidence" value="ECO:0007669"/>
    <property type="project" value="TreeGrafter"/>
</dbReference>
<dbReference type="GO" id="GO:0051959">
    <property type="term" value="F:dynein light intermediate chain binding"/>
    <property type="evidence" value="ECO:0007669"/>
    <property type="project" value="TreeGrafter"/>
</dbReference>
<dbReference type="RefSeq" id="XP_009515290.1">
    <property type="nucleotide sequence ID" value="XM_009516995.1"/>
</dbReference>
<evidence type="ECO:0000256" key="2">
    <source>
        <dbReference type="SAM" id="MobiDB-lite"/>
    </source>
</evidence>
<dbReference type="GO" id="GO:0030705">
    <property type="term" value="P:cytoskeleton-dependent intracellular transport"/>
    <property type="evidence" value="ECO:0007669"/>
    <property type="project" value="TreeGrafter"/>
</dbReference>
<feature type="coiled-coil region" evidence="1">
    <location>
        <begin position="1239"/>
        <end position="1266"/>
    </location>
</feature>
<feature type="coiled-coil region" evidence="1">
    <location>
        <begin position="678"/>
        <end position="768"/>
    </location>
</feature>
<dbReference type="GO" id="GO:0005815">
    <property type="term" value="C:microtubule organizing center"/>
    <property type="evidence" value="ECO:0007669"/>
    <property type="project" value="TreeGrafter"/>
</dbReference>
<name>G4YFW6_PHYSP</name>
<proteinExistence type="predicted"/>
<protein>
    <submittedName>
        <fullName evidence="3">Uncharacterized protein</fullName>
    </submittedName>
</protein>
<dbReference type="PANTHER" id="PTHR18947:SF28">
    <property type="entry name" value="GIRDIN, ISOFORM A"/>
    <property type="match status" value="1"/>
</dbReference>
<evidence type="ECO:0000313" key="4">
    <source>
        <dbReference type="Proteomes" id="UP000002640"/>
    </source>
</evidence>
<dbReference type="KEGG" id="psoj:PHYSODRAFT_475224"/>
<dbReference type="GeneID" id="20654581"/>
<dbReference type="OMA" id="MLMTCQR"/>
<dbReference type="EMBL" id="JH159151">
    <property type="protein sequence ID" value="EGZ28015.1"/>
    <property type="molecule type" value="Genomic_DNA"/>
</dbReference>
<dbReference type="SMR" id="G4YFW6"/>
<evidence type="ECO:0000313" key="3">
    <source>
        <dbReference type="EMBL" id="EGZ28015.1"/>
    </source>
</evidence>
<gene>
    <name evidence="3" type="ORF">PHYSODRAFT_475224</name>
</gene>
<feature type="region of interest" description="Disordered" evidence="2">
    <location>
        <begin position="819"/>
        <end position="848"/>
    </location>
</feature>
<dbReference type="GO" id="GO:0031122">
    <property type="term" value="P:cytoplasmic microtubule organization"/>
    <property type="evidence" value="ECO:0007669"/>
    <property type="project" value="TreeGrafter"/>
</dbReference>
<sequence length="1306" mass="148370">MMSTRVAASKEWRRSRSRRRSESSNNLFEVVIQVCEQRMRRLKRPEEQSPRTLVAEAIVQELLVSLMELRMKEKEMLVMDEVENVEIMRQLHVHLQKDEEMVRNKVCVGAGDEQQLEELQLMLRTDFLEEVAGAASPQKQQQADSAASNEASLQFAWETIDDQKKEIIRLRAENEELKRLDSSSDAASALRASFFDDEPTKVINLLRSQLSSHHDKNLDILHDHIQRLEKVLQAATASSRRSRRAWDGSKSTFDSSRSSEREDWAPSSLLSRSTIGTDFSRTQIPRKKCDECRKNSASLLALRSEVKQLRAHASADGESLLQAEKDRGLLQRENSALSTALLSAKQKQEELRQTILDLTEEKHQLQNLGDSEQRTSERSIRVLKEQLDALEEQKAHQKQKFDDLVGKYDAEVVEKRALSKQLAELQDTHGKLSQSTTELQELINRLDDDARRCEKVVEERELTLRDLQAQLNSMESNEQSQAAALQEKEKLVAELRAQLSSLKVSMDSLKVEKKRAAGENERLLQTLDECKRKNQRLEKGLEELKQGKELLASLQQVERGASALQLNELKQTREQLESLKLELKSTQSECTRVEEELSEASKASDCVRNQHKADMGRMQDELDAMKQKCLALEKQVKALQVDQSALETAKRENCERINDLSQELAESKTAMLMWMNKYNAVCEDKQKLENDVQAMAEEQYSLQRMIEELQAEREAATLAQQSKAECEMELRKEIGSLTEQHRAMERERRVLDQEKKALAQLVQTLQARPELQQRAFREMLLTCQRGTERTFCQLSERVTATFQKLNVVEDRYRTLKSHMARHKPIDNVKQDEDSSSDESECPVAPKPPSAQIVVQEDDFLSSSSSHFGLSTSQPAWLEAIAPLDADSCCKTAIAALGKQLNHWKWKYFIGCLVAHSSKNENGALISQLNELATVNDQLKKAVQTSMWHRLKAKVENRQLLKLNRLGVVLAQRLSRGLQQSKQTQCFASWKYQAQVQSYEAKLRASTNDPLRPSFSPTTTMALANCIQLVRRFCEPARKTDKERTKPPRAYGADELAGYLVEINTKVASWKVAVDRKIAEYAERNNQLKSVQRRCAELKDLVGLNQRLIEEMERRSAGQQNVVEAAWDFATAYKALSPSARAQVFQSRDFLSASRGIVEGLNSLGLPRSVNKLSQTVGITRHASGGKTESSKKVNFLSTSAAPGMTSTSSSSLSMTASEKSRKRLNDSNIELLEDAVGSLKGAMQKQRNLQLQLKEKERSLSATTKELSKRNMQFLLLRSFLQWKCASVNRARRKARQQQAPARGHA</sequence>
<reference evidence="3 4" key="1">
    <citation type="journal article" date="2006" name="Science">
        <title>Phytophthora genome sequences uncover evolutionary origins and mechanisms of pathogenesis.</title>
        <authorList>
            <person name="Tyler B.M."/>
            <person name="Tripathy S."/>
            <person name="Zhang X."/>
            <person name="Dehal P."/>
            <person name="Jiang R.H."/>
            <person name="Aerts A."/>
            <person name="Arredondo F.D."/>
            <person name="Baxter L."/>
            <person name="Bensasson D."/>
            <person name="Beynon J.L."/>
            <person name="Chapman J."/>
            <person name="Damasceno C.M."/>
            <person name="Dorrance A.E."/>
            <person name="Dou D."/>
            <person name="Dickerman A.W."/>
            <person name="Dubchak I.L."/>
            <person name="Garbelotto M."/>
            <person name="Gijzen M."/>
            <person name="Gordon S.G."/>
            <person name="Govers F."/>
            <person name="Grunwald N.J."/>
            <person name="Huang W."/>
            <person name="Ivors K.L."/>
            <person name="Jones R.W."/>
            <person name="Kamoun S."/>
            <person name="Krampis K."/>
            <person name="Lamour K.H."/>
            <person name="Lee M.K."/>
            <person name="McDonald W.H."/>
            <person name="Medina M."/>
            <person name="Meijer H.J."/>
            <person name="Nordberg E.K."/>
            <person name="Maclean D.J."/>
            <person name="Ospina-Giraldo M.D."/>
            <person name="Morris P.F."/>
            <person name="Phuntumart V."/>
            <person name="Putnam N.H."/>
            <person name="Rash S."/>
            <person name="Rose J.K."/>
            <person name="Sakihama Y."/>
            <person name="Salamov A.A."/>
            <person name="Savidor A."/>
            <person name="Scheuring C.F."/>
            <person name="Smith B.M."/>
            <person name="Sobral B.W."/>
            <person name="Terry A."/>
            <person name="Torto-Alalibo T.A."/>
            <person name="Win J."/>
            <person name="Xu Z."/>
            <person name="Zhang H."/>
            <person name="Grigoriev I.V."/>
            <person name="Rokhsar D.S."/>
            <person name="Boore J.L."/>
        </authorList>
    </citation>
    <scope>NUCLEOTIDE SEQUENCE [LARGE SCALE GENOMIC DNA]</scope>
    <source>
        <strain evidence="3 4">P6497</strain>
    </source>
</reference>
<dbReference type="InParanoid" id="G4YFW6"/>
<organism evidence="3 4">
    <name type="scientific">Phytophthora sojae (strain P6497)</name>
    <name type="common">Soybean stem and root rot agent</name>
    <name type="synonym">Phytophthora megasperma f. sp. glycines</name>
    <dbReference type="NCBI Taxonomy" id="1094619"/>
    <lineage>
        <taxon>Eukaryota</taxon>
        <taxon>Sar</taxon>
        <taxon>Stramenopiles</taxon>
        <taxon>Oomycota</taxon>
        <taxon>Peronosporomycetes</taxon>
        <taxon>Peronosporales</taxon>
        <taxon>Peronosporaceae</taxon>
        <taxon>Phytophthora</taxon>
    </lineage>
</organism>
<keyword evidence="4" id="KW-1185">Reference proteome</keyword>
<dbReference type="PANTHER" id="PTHR18947">
    <property type="entry name" value="HOOK PROTEINS"/>
    <property type="match status" value="1"/>
</dbReference>
<keyword evidence="1" id="KW-0175">Coiled coil</keyword>
<dbReference type="GO" id="GO:0008017">
    <property type="term" value="F:microtubule binding"/>
    <property type="evidence" value="ECO:0007669"/>
    <property type="project" value="TreeGrafter"/>
</dbReference>
<accession>G4YFW6</accession>
<dbReference type="Proteomes" id="UP000002640">
    <property type="component" value="Unassembled WGS sequence"/>
</dbReference>
<evidence type="ECO:0000256" key="1">
    <source>
        <dbReference type="SAM" id="Coils"/>
    </source>
</evidence>